<dbReference type="Proteomes" id="UP000233837">
    <property type="component" value="Unassembled WGS sequence"/>
</dbReference>
<accession>A0A2I0VB91</accession>
<feature type="transmembrane region" description="Helical" evidence="1">
    <location>
        <begin position="12"/>
        <end position="33"/>
    </location>
</feature>
<dbReference type="AlphaFoldDB" id="A0A2I0VB91"/>
<protein>
    <submittedName>
        <fullName evidence="2">Uncharacterized protein</fullName>
    </submittedName>
</protein>
<dbReference type="EMBL" id="KZ503900">
    <property type="protein sequence ID" value="PKU60646.1"/>
    <property type="molecule type" value="Genomic_DNA"/>
</dbReference>
<organism evidence="2 3">
    <name type="scientific">Dendrobium catenatum</name>
    <dbReference type="NCBI Taxonomy" id="906689"/>
    <lineage>
        <taxon>Eukaryota</taxon>
        <taxon>Viridiplantae</taxon>
        <taxon>Streptophyta</taxon>
        <taxon>Embryophyta</taxon>
        <taxon>Tracheophyta</taxon>
        <taxon>Spermatophyta</taxon>
        <taxon>Magnoliopsida</taxon>
        <taxon>Liliopsida</taxon>
        <taxon>Asparagales</taxon>
        <taxon>Orchidaceae</taxon>
        <taxon>Epidendroideae</taxon>
        <taxon>Malaxideae</taxon>
        <taxon>Dendrobiinae</taxon>
        <taxon>Dendrobium</taxon>
    </lineage>
</organism>
<reference evidence="2 3" key="1">
    <citation type="journal article" date="2016" name="Sci. Rep.">
        <title>The Dendrobium catenatum Lindl. genome sequence provides insights into polysaccharide synthase, floral development and adaptive evolution.</title>
        <authorList>
            <person name="Zhang G.Q."/>
            <person name="Xu Q."/>
            <person name="Bian C."/>
            <person name="Tsai W.C."/>
            <person name="Yeh C.M."/>
            <person name="Liu K.W."/>
            <person name="Yoshida K."/>
            <person name="Zhang L.S."/>
            <person name="Chang S.B."/>
            <person name="Chen F."/>
            <person name="Shi Y."/>
            <person name="Su Y.Y."/>
            <person name="Zhang Y.Q."/>
            <person name="Chen L.J."/>
            <person name="Yin Y."/>
            <person name="Lin M."/>
            <person name="Huang H."/>
            <person name="Deng H."/>
            <person name="Wang Z.W."/>
            <person name="Zhu S.L."/>
            <person name="Zhao X."/>
            <person name="Deng C."/>
            <person name="Niu S.C."/>
            <person name="Huang J."/>
            <person name="Wang M."/>
            <person name="Liu G.H."/>
            <person name="Yang H.J."/>
            <person name="Xiao X.J."/>
            <person name="Hsiao Y.Y."/>
            <person name="Wu W.L."/>
            <person name="Chen Y.Y."/>
            <person name="Mitsuda N."/>
            <person name="Ohme-Takagi M."/>
            <person name="Luo Y.B."/>
            <person name="Van de Peer Y."/>
            <person name="Liu Z.J."/>
        </authorList>
    </citation>
    <scope>NUCLEOTIDE SEQUENCE [LARGE SCALE GENOMIC DNA]</scope>
    <source>
        <tissue evidence="2">The whole plant</tissue>
    </source>
</reference>
<sequence length="130" mass="14940">MLHHSVEPSSSFVSESFCAFCLCNFIVALLLLLSHGRRTAAVGVYDELKEAVCNEDDEEPEKLEKPKKATVAGDEMEVFTEDVKKNDNVEEDEEDDDELMRKAEEFIQRMVKTWKVEKQIQKDPIFVVIN</sequence>
<keyword evidence="3" id="KW-1185">Reference proteome</keyword>
<gene>
    <name evidence="2" type="ORF">MA16_Dca020418</name>
</gene>
<evidence type="ECO:0000256" key="1">
    <source>
        <dbReference type="SAM" id="Phobius"/>
    </source>
</evidence>
<reference evidence="2 3" key="2">
    <citation type="journal article" date="2017" name="Nature">
        <title>The Apostasia genome and the evolution of orchids.</title>
        <authorList>
            <person name="Zhang G.Q."/>
            <person name="Liu K.W."/>
            <person name="Li Z."/>
            <person name="Lohaus R."/>
            <person name="Hsiao Y.Y."/>
            <person name="Niu S.C."/>
            <person name="Wang J.Y."/>
            <person name="Lin Y.C."/>
            <person name="Xu Q."/>
            <person name="Chen L.J."/>
            <person name="Yoshida K."/>
            <person name="Fujiwara S."/>
            <person name="Wang Z.W."/>
            <person name="Zhang Y.Q."/>
            <person name="Mitsuda N."/>
            <person name="Wang M."/>
            <person name="Liu G.H."/>
            <person name="Pecoraro L."/>
            <person name="Huang H.X."/>
            <person name="Xiao X.J."/>
            <person name="Lin M."/>
            <person name="Wu X.Y."/>
            <person name="Wu W.L."/>
            <person name="Chen Y.Y."/>
            <person name="Chang S.B."/>
            <person name="Sakamoto S."/>
            <person name="Ohme-Takagi M."/>
            <person name="Yagi M."/>
            <person name="Zeng S.J."/>
            <person name="Shen C.Y."/>
            <person name="Yeh C.M."/>
            <person name="Luo Y.B."/>
            <person name="Tsai W.C."/>
            <person name="Van de Peer Y."/>
            <person name="Liu Z.J."/>
        </authorList>
    </citation>
    <scope>NUCLEOTIDE SEQUENCE [LARGE SCALE GENOMIC DNA]</scope>
    <source>
        <tissue evidence="2">The whole plant</tissue>
    </source>
</reference>
<keyword evidence="1" id="KW-0812">Transmembrane</keyword>
<keyword evidence="1" id="KW-1133">Transmembrane helix</keyword>
<dbReference type="PANTHER" id="PTHR36595">
    <property type="entry name" value="TRANSMEMBRANE PROTEIN"/>
    <property type="match status" value="1"/>
</dbReference>
<keyword evidence="1" id="KW-0472">Membrane</keyword>
<name>A0A2I0VB91_9ASPA</name>
<dbReference type="PANTHER" id="PTHR36595:SF1">
    <property type="entry name" value="TRANSMEMBRANE PROTEIN"/>
    <property type="match status" value="1"/>
</dbReference>
<evidence type="ECO:0000313" key="3">
    <source>
        <dbReference type="Proteomes" id="UP000233837"/>
    </source>
</evidence>
<proteinExistence type="predicted"/>
<evidence type="ECO:0000313" key="2">
    <source>
        <dbReference type="EMBL" id="PKU60646.1"/>
    </source>
</evidence>